<gene>
    <name evidence="2" type="ORF">OU798_14725</name>
</gene>
<dbReference type="Proteomes" id="UP001145087">
    <property type="component" value="Unassembled WGS sequence"/>
</dbReference>
<name>A0A9X3F6W2_9BACT</name>
<feature type="domain" description="Glycosyltransferase 2-like" evidence="1">
    <location>
        <begin position="6"/>
        <end position="165"/>
    </location>
</feature>
<dbReference type="InterPro" id="IPR001173">
    <property type="entry name" value="Glyco_trans_2-like"/>
</dbReference>
<keyword evidence="2" id="KW-0808">Transferase</keyword>
<dbReference type="EC" id="2.4.-.-" evidence="2"/>
<keyword evidence="3" id="KW-1185">Reference proteome</keyword>
<evidence type="ECO:0000313" key="2">
    <source>
        <dbReference type="EMBL" id="MCY1721608.1"/>
    </source>
</evidence>
<organism evidence="2 3">
    <name type="scientific">Draconibacterium aestuarii</name>
    <dbReference type="NCBI Taxonomy" id="2998507"/>
    <lineage>
        <taxon>Bacteria</taxon>
        <taxon>Pseudomonadati</taxon>
        <taxon>Bacteroidota</taxon>
        <taxon>Bacteroidia</taxon>
        <taxon>Marinilabiliales</taxon>
        <taxon>Prolixibacteraceae</taxon>
        <taxon>Draconibacterium</taxon>
    </lineage>
</organism>
<accession>A0A9X3F6W2</accession>
<comment type="caution">
    <text evidence="2">The sequence shown here is derived from an EMBL/GenBank/DDBJ whole genome shotgun (WGS) entry which is preliminary data.</text>
</comment>
<protein>
    <submittedName>
        <fullName evidence="2">Glycosyltransferase</fullName>
        <ecNumber evidence="2">2.4.-.-</ecNumber>
    </submittedName>
</protein>
<keyword evidence="2" id="KW-0328">Glycosyltransferase</keyword>
<dbReference type="EMBL" id="JAPOHD010000027">
    <property type="protein sequence ID" value="MCY1721608.1"/>
    <property type="molecule type" value="Genomic_DNA"/>
</dbReference>
<dbReference type="Gene3D" id="3.90.550.10">
    <property type="entry name" value="Spore Coat Polysaccharide Biosynthesis Protein SpsA, Chain A"/>
    <property type="match status" value="1"/>
</dbReference>
<sequence>MSEAIIITPVKDSLTTTKRTIEAISKARGNFEYYIFNDFSNADTKMYLEQAKKKYNFQLIHLEDITNTPSPNYKLVLQTAQKIAVEKNCPLGIIESDVVIKNDTLSRLINLLNTKEKPGLVGAITVDESDNYNFPYNFEKIKNADVLNTSHSLSFCCTLISAQFLKEFNFTLLSDNKDWFDVFISRQSKKLGYNNYLAKGIEVLHLPHSSRPWKNLKYKNPVLYYLKKIFLKRDRI</sequence>
<evidence type="ECO:0000313" key="3">
    <source>
        <dbReference type="Proteomes" id="UP001145087"/>
    </source>
</evidence>
<dbReference type="AlphaFoldDB" id="A0A9X3F6W2"/>
<dbReference type="GO" id="GO:0016757">
    <property type="term" value="F:glycosyltransferase activity"/>
    <property type="evidence" value="ECO:0007669"/>
    <property type="project" value="UniProtKB-KW"/>
</dbReference>
<evidence type="ECO:0000259" key="1">
    <source>
        <dbReference type="Pfam" id="PF00535"/>
    </source>
</evidence>
<reference evidence="2" key="1">
    <citation type="submission" date="2022-11" db="EMBL/GenBank/DDBJ databases">
        <title>Marilongibacter aestuarii gen. nov., sp. nov., isolated from tidal flat sediment.</title>
        <authorList>
            <person name="Jiayan W."/>
        </authorList>
    </citation>
    <scope>NUCLEOTIDE SEQUENCE</scope>
    <source>
        <strain evidence="2">Z1-6</strain>
    </source>
</reference>
<dbReference type="SUPFAM" id="SSF53448">
    <property type="entry name" value="Nucleotide-diphospho-sugar transferases"/>
    <property type="match status" value="1"/>
</dbReference>
<dbReference type="RefSeq" id="WP_343333936.1">
    <property type="nucleotide sequence ID" value="NZ_JAPOHD010000027.1"/>
</dbReference>
<dbReference type="Pfam" id="PF00535">
    <property type="entry name" value="Glycos_transf_2"/>
    <property type="match status" value="1"/>
</dbReference>
<proteinExistence type="predicted"/>
<dbReference type="InterPro" id="IPR029044">
    <property type="entry name" value="Nucleotide-diphossugar_trans"/>
</dbReference>